<organism evidence="3 4">
    <name type="scientific">Sphaerobolus stellatus (strain SS14)</name>
    <dbReference type="NCBI Taxonomy" id="990650"/>
    <lineage>
        <taxon>Eukaryota</taxon>
        <taxon>Fungi</taxon>
        <taxon>Dikarya</taxon>
        <taxon>Basidiomycota</taxon>
        <taxon>Agaricomycotina</taxon>
        <taxon>Agaricomycetes</taxon>
        <taxon>Phallomycetidae</taxon>
        <taxon>Geastrales</taxon>
        <taxon>Sphaerobolaceae</taxon>
        <taxon>Sphaerobolus</taxon>
    </lineage>
</organism>
<keyword evidence="4" id="KW-1185">Reference proteome</keyword>
<evidence type="ECO:0000256" key="1">
    <source>
        <dbReference type="SAM" id="MobiDB-lite"/>
    </source>
</evidence>
<protein>
    <submittedName>
        <fullName evidence="3">Uncharacterized protein</fullName>
    </submittedName>
</protein>
<reference evidence="3 4" key="1">
    <citation type="submission" date="2014-06" db="EMBL/GenBank/DDBJ databases">
        <title>Evolutionary Origins and Diversification of the Mycorrhizal Mutualists.</title>
        <authorList>
            <consortium name="DOE Joint Genome Institute"/>
            <consortium name="Mycorrhizal Genomics Consortium"/>
            <person name="Kohler A."/>
            <person name="Kuo A."/>
            <person name="Nagy L.G."/>
            <person name="Floudas D."/>
            <person name="Copeland A."/>
            <person name="Barry K.W."/>
            <person name="Cichocki N."/>
            <person name="Veneault-Fourrey C."/>
            <person name="LaButti K."/>
            <person name="Lindquist E.A."/>
            <person name="Lipzen A."/>
            <person name="Lundell T."/>
            <person name="Morin E."/>
            <person name="Murat C."/>
            <person name="Riley R."/>
            <person name="Ohm R."/>
            <person name="Sun H."/>
            <person name="Tunlid A."/>
            <person name="Henrissat B."/>
            <person name="Grigoriev I.V."/>
            <person name="Hibbett D.S."/>
            <person name="Martin F."/>
        </authorList>
    </citation>
    <scope>NUCLEOTIDE SEQUENCE [LARGE SCALE GENOMIC DNA]</scope>
    <source>
        <strain evidence="3 4">SS14</strain>
    </source>
</reference>
<dbReference type="Proteomes" id="UP000054279">
    <property type="component" value="Unassembled WGS sequence"/>
</dbReference>
<feature type="region of interest" description="Disordered" evidence="1">
    <location>
        <begin position="325"/>
        <end position="352"/>
    </location>
</feature>
<sequence>MWHAKRIMMRRDASDVTQSSGSSFLKSLNPFTEDLTMGIFAENGNGLLGLVFDSITYGIHRHHNKKFYSGVPHIATIILFVLCTFTVVIDTWESYDLFFTPQTSNAWEPLGSTYTALYALIDFTSQMALIYRCWIIWSRNYYVVILPALVALATLASEFALVVIPNAFPAENIPWTAFFALGPFSFAGSMVTNAVITILTVYRIWKVAKELEEVMVNKGKPYRLIVAILLESGFILLLIQTIWLILWEVGNEVGFPVVSGAITQIYGFIPTVLLCRAVMGATYERTNYERELGTSMQFAPTTSMQLAPTTSMQFAPTSHPSTLMGLETSAGKQSDTPINKVESHSGESETTF</sequence>
<dbReference type="OrthoDB" id="3341077at2759"/>
<dbReference type="EMBL" id="KN837184">
    <property type="protein sequence ID" value="KIJ35836.1"/>
    <property type="molecule type" value="Genomic_DNA"/>
</dbReference>
<gene>
    <name evidence="3" type="ORF">M422DRAFT_51301</name>
</gene>
<feature type="compositionally biased region" description="Basic and acidic residues" evidence="1">
    <location>
        <begin position="341"/>
        <end position="352"/>
    </location>
</feature>
<feature type="transmembrane region" description="Helical" evidence="2">
    <location>
        <begin position="112"/>
        <end position="134"/>
    </location>
</feature>
<keyword evidence="2" id="KW-0812">Transmembrane</keyword>
<accession>A0A0C9VEJ9</accession>
<evidence type="ECO:0000256" key="2">
    <source>
        <dbReference type="SAM" id="Phobius"/>
    </source>
</evidence>
<keyword evidence="2" id="KW-0472">Membrane</keyword>
<feature type="transmembrane region" description="Helical" evidence="2">
    <location>
        <begin position="225"/>
        <end position="247"/>
    </location>
</feature>
<evidence type="ECO:0000313" key="4">
    <source>
        <dbReference type="Proteomes" id="UP000054279"/>
    </source>
</evidence>
<dbReference type="HOGENOM" id="CLU_787940_0_0_1"/>
<evidence type="ECO:0000313" key="3">
    <source>
        <dbReference type="EMBL" id="KIJ35836.1"/>
    </source>
</evidence>
<feature type="transmembrane region" description="Helical" evidence="2">
    <location>
        <begin position="71"/>
        <end position="92"/>
    </location>
</feature>
<feature type="transmembrane region" description="Helical" evidence="2">
    <location>
        <begin position="253"/>
        <end position="275"/>
    </location>
</feature>
<keyword evidence="2" id="KW-1133">Transmembrane helix</keyword>
<feature type="transmembrane region" description="Helical" evidence="2">
    <location>
        <begin position="141"/>
        <end position="164"/>
    </location>
</feature>
<dbReference type="AlphaFoldDB" id="A0A0C9VEJ9"/>
<feature type="transmembrane region" description="Helical" evidence="2">
    <location>
        <begin position="184"/>
        <end position="205"/>
    </location>
</feature>
<proteinExistence type="predicted"/>
<name>A0A0C9VEJ9_SPHS4</name>